<evidence type="ECO:0000259" key="3">
    <source>
        <dbReference type="Pfam" id="PF16537"/>
    </source>
</evidence>
<feature type="compositionally biased region" description="Low complexity" evidence="1">
    <location>
        <begin position="120"/>
        <end position="143"/>
    </location>
</feature>
<feature type="domain" description="Type II secretion system protein GspB C-terminal" evidence="3">
    <location>
        <begin position="172"/>
        <end position="226"/>
    </location>
</feature>
<protein>
    <recommendedName>
        <fullName evidence="3">Type II secretion system protein GspB C-terminal domain-containing protein</fullName>
    </recommendedName>
</protein>
<gene>
    <name evidence="4" type="ORF">C3942_06770</name>
</gene>
<reference evidence="4 5" key="1">
    <citation type="submission" date="2018-02" db="EMBL/GenBank/DDBJ databases">
        <title>Genome sequencing of Solimonas sp. HR-BB.</title>
        <authorList>
            <person name="Lee Y."/>
            <person name="Jeon C.O."/>
        </authorList>
    </citation>
    <scope>NUCLEOTIDE SEQUENCE [LARGE SCALE GENOMIC DNA]</scope>
    <source>
        <strain evidence="4 5">HR-BB</strain>
    </source>
</reference>
<dbReference type="InterPro" id="IPR032389">
    <property type="entry name" value="GspB_C"/>
</dbReference>
<keyword evidence="2" id="KW-1133">Transmembrane helix</keyword>
<feature type="compositionally biased region" description="Acidic residues" evidence="1">
    <location>
        <begin position="144"/>
        <end position="154"/>
    </location>
</feature>
<dbReference type="EMBL" id="PSNW01000003">
    <property type="protein sequence ID" value="PPE74464.1"/>
    <property type="molecule type" value="Genomic_DNA"/>
</dbReference>
<keyword evidence="2" id="KW-0812">Transmembrane</keyword>
<dbReference type="GO" id="GO:0015627">
    <property type="term" value="C:type II protein secretion system complex"/>
    <property type="evidence" value="ECO:0007669"/>
    <property type="project" value="InterPro"/>
</dbReference>
<dbReference type="OrthoDB" id="5432325at2"/>
<dbReference type="RefSeq" id="WP_104229622.1">
    <property type="nucleotide sequence ID" value="NZ_PSNW01000003.1"/>
</dbReference>
<feature type="region of interest" description="Disordered" evidence="1">
    <location>
        <begin position="96"/>
        <end position="154"/>
    </location>
</feature>
<name>A0A2S5THK5_9GAMM</name>
<keyword evidence="5" id="KW-1185">Reference proteome</keyword>
<proteinExistence type="predicted"/>
<dbReference type="Pfam" id="PF16537">
    <property type="entry name" value="T2SSB"/>
    <property type="match status" value="1"/>
</dbReference>
<feature type="transmembrane region" description="Helical" evidence="2">
    <location>
        <begin position="40"/>
        <end position="61"/>
    </location>
</feature>
<accession>A0A2S5THK5</accession>
<evidence type="ECO:0000256" key="2">
    <source>
        <dbReference type="SAM" id="Phobius"/>
    </source>
</evidence>
<dbReference type="Proteomes" id="UP000238220">
    <property type="component" value="Unassembled WGS sequence"/>
</dbReference>
<organism evidence="4 5">
    <name type="scientific">Solimonas fluminis</name>
    <dbReference type="NCBI Taxonomy" id="2086571"/>
    <lineage>
        <taxon>Bacteria</taxon>
        <taxon>Pseudomonadati</taxon>
        <taxon>Pseudomonadota</taxon>
        <taxon>Gammaproteobacteria</taxon>
        <taxon>Nevskiales</taxon>
        <taxon>Nevskiaceae</taxon>
        <taxon>Solimonas</taxon>
    </lineage>
</organism>
<evidence type="ECO:0000256" key="1">
    <source>
        <dbReference type="SAM" id="MobiDB-lite"/>
    </source>
</evidence>
<keyword evidence="2" id="KW-0472">Membrane</keyword>
<dbReference type="AlphaFoldDB" id="A0A2S5THK5"/>
<evidence type="ECO:0000313" key="4">
    <source>
        <dbReference type="EMBL" id="PPE74464.1"/>
    </source>
</evidence>
<comment type="caution">
    <text evidence="4">The sequence shown here is derived from an EMBL/GenBank/DDBJ whole genome shotgun (WGS) entry which is preliminary data.</text>
</comment>
<sequence length="232" mass="24733">MSYILDALRKAERERNLGQPPSMQAVTQPSALHRPARRPLWPALLALAALLLIATLAALAWKYRRAANLPATAEVPAQPAPAPAPAAAAALPGDAVSSFDDLAPPEPALPPAEEDLPGSPMAEPAAIEPRPAAGTPATAQAEPEAVEEPEAEEEAVLPLVRDMPPAWRASFPPLTVEVHVYDDNPAKRWVMVGSRRYREGEALAEGPRLAEITPDGIVFEHQGQRALLPIAR</sequence>
<evidence type="ECO:0000313" key="5">
    <source>
        <dbReference type="Proteomes" id="UP000238220"/>
    </source>
</evidence>